<name>A0ABZ2RPJ3_9BACT</name>
<feature type="domain" description="DNA helicase Holliday junction RuvA type" evidence="7">
    <location>
        <begin position="1"/>
        <end position="58"/>
    </location>
</feature>
<comment type="function">
    <text evidence="6">The RuvA-RuvB-RuvC complex processes Holliday junction (HJ) DNA during genetic recombination and DNA repair, while the RuvA-RuvB complex plays an important role in the rescue of blocked DNA replication forks via replication fork reversal (RFR). RuvA specifically binds to HJ cruciform DNA, conferring on it an open structure. The RuvB hexamer acts as an ATP-dependent pump, pulling dsDNA into and through the RuvAB complex. HJ branch migration allows RuvC to scan DNA until it finds its consensus sequence, where it cleaves and resolves the cruciform DNA.</text>
</comment>
<dbReference type="Proteomes" id="UP001477443">
    <property type="component" value="Chromosome"/>
</dbReference>
<evidence type="ECO:0000259" key="7">
    <source>
        <dbReference type="Pfam" id="PF01330"/>
    </source>
</evidence>
<evidence type="ECO:0000256" key="3">
    <source>
        <dbReference type="ARBA" id="ARBA00023125"/>
    </source>
</evidence>
<evidence type="ECO:0000256" key="1">
    <source>
        <dbReference type="ARBA" id="ARBA00022490"/>
    </source>
</evidence>
<dbReference type="InterPro" id="IPR012340">
    <property type="entry name" value="NA-bd_OB-fold"/>
</dbReference>
<keyword evidence="9" id="KW-0378">Hydrolase</keyword>
<dbReference type="NCBIfam" id="TIGR00084">
    <property type="entry name" value="ruvA"/>
    <property type="match status" value="1"/>
</dbReference>
<evidence type="ECO:0000259" key="8">
    <source>
        <dbReference type="Pfam" id="PF07499"/>
    </source>
</evidence>
<gene>
    <name evidence="6 9" type="primary">ruvA</name>
    <name evidence="9" type="ORF">WG617_02680</name>
</gene>
<comment type="subunit">
    <text evidence="6">Homotetramer. Forms an RuvA(8)-RuvB(12)-Holliday junction (HJ) complex. HJ DNA is sandwiched between 2 RuvA tetramers; dsDNA enters through RuvA and exits via RuvB. An RuvB hexamer assembles on each DNA strand where it exits the tetramer. Each RuvB hexamer is contacted by two RuvA subunits (via domain III) on 2 adjacent RuvB subunits; this complex drives branch migration. In the full resolvosome a probable DNA-RuvA(4)-RuvB(12)-RuvC(2) complex forms which resolves the HJ.</text>
</comment>
<evidence type="ECO:0000256" key="4">
    <source>
        <dbReference type="ARBA" id="ARBA00023172"/>
    </source>
</evidence>
<comment type="caution">
    <text evidence="6">Lacks conserved residue(s) required for the propagation of feature annotation.</text>
</comment>
<evidence type="ECO:0000256" key="6">
    <source>
        <dbReference type="HAMAP-Rule" id="MF_00031"/>
    </source>
</evidence>
<dbReference type="HAMAP" id="MF_00031">
    <property type="entry name" value="DNA_HJ_migration_RuvA"/>
    <property type="match status" value="1"/>
</dbReference>
<dbReference type="InterPro" id="IPR010994">
    <property type="entry name" value="RuvA_2-like"/>
</dbReference>
<feature type="domain" description="Holliday junction DNA helicase RuvA C-terminal" evidence="8">
    <location>
        <begin position="146"/>
        <end position="189"/>
    </location>
</feature>
<comment type="similarity">
    <text evidence="6">Belongs to the RuvA family.</text>
</comment>
<dbReference type="Gene3D" id="2.40.50.140">
    <property type="entry name" value="Nucleic acid-binding proteins"/>
    <property type="match status" value="1"/>
</dbReference>
<dbReference type="SUPFAM" id="SSF47781">
    <property type="entry name" value="RuvA domain 2-like"/>
    <property type="match status" value="1"/>
</dbReference>
<evidence type="ECO:0000313" key="10">
    <source>
        <dbReference type="Proteomes" id="UP001477443"/>
    </source>
</evidence>
<dbReference type="EMBL" id="CP148067">
    <property type="protein sequence ID" value="WXL28907.1"/>
    <property type="molecule type" value="Genomic_DNA"/>
</dbReference>
<keyword evidence="2 6" id="KW-0227">DNA damage</keyword>
<proteinExistence type="inferred from homology"/>
<dbReference type="GO" id="GO:0003678">
    <property type="term" value="F:DNA helicase activity"/>
    <property type="evidence" value="ECO:0007669"/>
    <property type="project" value="UniProtKB-EC"/>
</dbReference>
<protein>
    <recommendedName>
        <fullName evidence="6">Holliday junction branch migration complex subunit RuvA</fullName>
    </recommendedName>
</protein>
<dbReference type="InterPro" id="IPR013849">
    <property type="entry name" value="DNA_helicase_Holl-junc_RuvA_I"/>
</dbReference>
<sequence>MILYRIGEIVYKNGSNLIFESQGVGYSLIMPDSNRVEVKQKLKLYLYEIKTEYHHSTYAFKDFKERLLFIDLIMLNGIGPKMAYNIVNQGFEKISALIALGQIESLIEVPYMNPRTAKLIVSELQDKWAKMINPKNTAETINTTNKLSETRETLKMLGFKAKQIDYALTNITITNDVEKMIEDAIKFMSNSNYESATA</sequence>
<dbReference type="InterPro" id="IPR011114">
    <property type="entry name" value="RuvA_C"/>
</dbReference>
<dbReference type="Pfam" id="PF14520">
    <property type="entry name" value="HHH_5"/>
    <property type="match status" value="1"/>
</dbReference>
<dbReference type="GO" id="GO:0016787">
    <property type="term" value="F:hydrolase activity"/>
    <property type="evidence" value="ECO:0007669"/>
    <property type="project" value="UniProtKB-KW"/>
</dbReference>
<accession>A0ABZ2RPJ3</accession>
<reference evidence="9" key="1">
    <citation type="submission" date="2024-03" db="EMBL/GenBank/DDBJ databases">
        <title>Complete genome sequence of Mycoplasma felifaucium Z921 isolated from the trachea of a cheetah.</title>
        <authorList>
            <person name="Spergser J."/>
        </authorList>
    </citation>
    <scope>NUCLEOTIDE SEQUENCE [LARGE SCALE GENOMIC DNA]</scope>
    <source>
        <strain evidence="9">Z921</strain>
    </source>
</reference>
<keyword evidence="1 6" id="KW-0963">Cytoplasm</keyword>
<evidence type="ECO:0000313" key="9">
    <source>
        <dbReference type="EMBL" id="WXL28907.1"/>
    </source>
</evidence>
<dbReference type="Pfam" id="PF01330">
    <property type="entry name" value="RuvA_N"/>
    <property type="match status" value="1"/>
</dbReference>
<dbReference type="InterPro" id="IPR000085">
    <property type="entry name" value="RuvA"/>
</dbReference>
<evidence type="ECO:0000256" key="2">
    <source>
        <dbReference type="ARBA" id="ARBA00022763"/>
    </source>
</evidence>
<comment type="subcellular location">
    <subcellularLocation>
        <location evidence="6">Cytoplasm</location>
    </subcellularLocation>
</comment>
<keyword evidence="3 6" id="KW-0238">DNA-binding</keyword>
<dbReference type="Pfam" id="PF07499">
    <property type="entry name" value="RuvA_C"/>
    <property type="match status" value="1"/>
</dbReference>
<feature type="region of interest" description="Domain III" evidence="6">
    <location>
        <begin position="144"/>
        <end position="198"/>
    </location>
</feature>
<dbReference type="RefSeq" id="WP_027334649.1">
    <property type="nucleotide sequence ID" value="NZ_CP148067.1"/>
</dbReference>
<keyword evidence="10" id="KW-1185">Reference proteome</keyword>
<dbReference type="Gene3D" id="1.10.150.20">
    <property type="entry name" value="5' to 3' exonuclease, C-terminal subdomain"/>
    <property type="match status" value="1"/>
</dbReference>
<evidence type="ECO:0000256" key="5">
    <source>
        <dbReference type="ARBA" id="ARBA00023204"/>
    </source>
</evidence>
<organism evidence="9 10">
    <name type="scientific">Mycoplasmopsis felifaucium</name>
    <dbReference type="NCBI Taxonomy" id="35768"/>
    <lineage>
        <taxon>Bacteria</taxon>
        <taxon>Bacillati</taxon>
        <taxon>Mycoplasmatota</taxon>
        <taxon>Mycoplasmoidales</taxon>
        <taxon>Metamycoplasmataceae</taxon>
        <taxon>Mycoplasmopsis</taxon>
    </lineage>
</organism>
<keyword evidence="5 6" id="KW-0234">DNA repair</keyword>
<comment type="domain">
    <text evidence="6">Has three domains with a flexible linker between the domains II and III and assumes an 'L' shape. Domain III is highly mobile and contacts RuvB.</text>
</comment>
<keyword evidence="4 6" id="KW-0233">DNA recombination</keyword>